<comment type="subcellular location">
    <subcellularLocation>
        <location evidence="1">Nucleus</location>
    </subcellularLocation>
</comment>
<evidence type="ECO:0000313" key="5">
    <source>
        <dbReference type="EMBL" id="GAM33495.1"/>
    </source>
</evidence>
<keyword evidence="3" id="KW-0804">Transcription</keyword>
<dbReference type="PANTHER" id="PTHR31001:SF90">
    <property type="entry name" value="CENTROMERE DNA-BINDING PROTEIN COMPLEX CBF3 SUBUNIT B"/>
    <property type="match status" value="1"/>
</dbReference>
<dbReference type="GO" id="GO:0005634">
    <property type="term" value="C:nucleus"/>
    <property type="evidence" value="ECO:0007669"/>
    <property type="project" value="UniProtKB-SubCell"/>
</dbReference>
<protein>
    <submittedName>
        <fullName evidence="5">Uncharacterized protein</fullName>
    </submittedName>
</protein>
<accession>A0A0B8N2F5</accession>
<organism evidence="5 6">
    <name type="scientific">Talaromyces pinophilus</name>
    <name type="common">Penicillium pinophilum</name>
    <dbReference type="NCBI Taxonomy" id="128442"/>
    <lineage>
        <taxon>Eukaryota</taxon>
        <taxon>Fungi</taxon>
        <taxon>Dikarya</taxon>
        <taxon>Ascomycota</taxon>
        <taxon>Pezizomycotina</taxon>
        <taxon>Eurotiomycetes</taxon>
        <taxon>Eurotiomycetidae</taxon>
        <taxon>Eurotiales</taxon>
        <taxon>Trichocomaceae</taxon>
        <taxon>Talaromyces</taxon>
        <taxon>Talaromyces sect. Talaromyces</taxon>
    </lineage>
</organism>
<proteinExistence type="predicted"/>
<keyword evidence="4" id="KW-0539">Nucleus</keyword>
<dbReference type="EMBL" id="DF933807">
    <property type="protein sequence ID" value="GAM33495.1"/>
    <property type="molecule type" value="Genomic_DNA"/>
</dbReference>
<sequence length="663" mass="75025">MGKVSTTAKADRKRPILAPNGSNAELTARLLRLEEIVLKHSDPVITHRAPPAHRPWQNSALTTFIPPTSEGLPSKIEADILKKVSFNEDWFTSISPINVCFRICSIKHIPQSPTYLWPSPGRSTSFQEPVRCVWLPLREEARKLFKKYVRDVTFIHHVIHTPTARSLIDDIYDKLAQEQPVSPGQVALLMSMFGSASYAWTFHDTDDSMYPNVESAHSQSTMWVRACLDLLDHCRRSSIRSFEAVQAIVIAFFMLVNLEGMTVRYTSMVSQAICMAREVGLHRLDHPNYATSDHAPRVGTITEEIGRRIWWYLCATDWMLSRYAGPQEGAYSIHLRHMATRKPWNVDDEDLYDGMKNIDKPLSEPTEMSYFLQRIRLGEICRELVDRMPLGATARDRSSHAEIIAVDAQFLKFLAEIPDFFNLEAAENPSHSPLTTGIIVQRYILHSLVHSHRCKLHLPYLAKASSNSQYNYSREACLEAAQQTIRTEKLLERESVQFVHARFRISGVLQAVYIASIAFLLDMCFHNDRGQCDPKRKAELLEACGILEEARSHSPFTANLLESLDSIVQKYRLSLPRLSNLAPANPSQNRIESESTNKSISIAAGESINIADISLNPPAQASNPDMNLFDWDTFNTMDVDNLDWNALLSELDSQFLATAFPGV</sequence>
<name>A0A0B8N2F5_TALPI</name>
<dbReference type="InterPro" id="IPR050613">
    <property type="entry name" value="Sec_Metabolite_Reg"/>
</dbReference>
<dbReference type="AlphaFoldDB" id="A0A0B8N2F5"/>
<gene>
    <name evidence="5" type="ORF">TCE0_011r00425</name>
</gene>
<dbReference type="Proteomes" id="UP000053095">
    <property type="component" value="Unassembled WGS sequence"/>
</dbReference>
<evidence type="ECO:0000256" key="3">
    <source>
        <dbReference type="ARBA" id="ARBA00023163"/>
    </source>
</evidence>
<dbReference type="CDD" id="cd12148">
    <property type="entry name" value="fungal_TF_MHR"/>
    <property type="match status" value="1"/>
</dbReference>
<evidence type="ECO:0000256" key="2">
    <source>
        <dbReference type="ARBA" id="ARBA00023015"/>
    </source>
</evidence>
<keyword evidence="6" id="KW-1185">Reference proteome</keyword>
<evidence type="ECO:0000256" key="1">
    <source>
        <dbReference type="ARBA" id="ARBA00004123"/>
    </source>
</evidence>
<evidence type="ECO:0000256" key="4">
    <source>
        <dbReference type="ARBA" id="ARBA00023242"/>
    </source>
</evidence>
<keyword evidence="2" id="KW-0805">Transcription regulation</keyword>
<dbReference type="PANTHER" id="PTHR31001">
    <property type="entry name" value="UNCHARACTERIZED TRANSCRIPTIONAL REGULATORY PROTEIN"/>
    <property type="match status" value="1"/>
</dbReference>
<reference evidence="6" key="1">
    <citation type="journal article" date="2015" name="Genome Announc.">
        <title>Draft genome sequence of Talaromyces cellulolyticus strain Y-94, a source of lignocellulosic biomass-degrading enzymes.</title>
        <authorList>
            <person name="Fujii T."/>
            <person name="Koike H."/>
            <person name="Sawayama S."/>
            <person name="Yano S."/>
            <person name="Inoue H."/>
        </authorList>
    </citation>
    <scope>NUCLEOTIDE SEQUENCE [LARGE SCALE GENOMIC DNA]</scope>
    <source>
        <strain evidence="6">Y-94</strain>
    </source>
</reference>
<evidence type="ECO:0000313" key="6">
    <source>
        <dbReference type="Proteomes" id="UP000053095"/>
    </source>
</evidence>